<dbReference type="Proteomes" id="UP000757540">
    <property type="component" value="Unassembled WGS sequence"/>
</dbReference>
<evidence type="ECO:0000256" key="1">
    <source>
        <dbReference type="ARBA" id="ARBA00004651"/>
    </source>
</evidence>
<dbReference type="Gene3D" id="1.10.3720.10">
    <property type="entry name" value="MetI-like"/>
    <property type="match status" value="1"/>
</dbReference>
<proteinExistence type="inferred from homology"/>
<name>A0ABX2AA31_9MICO</name>
<comment type="similarity">
    <text evidence="7">Belongs to the binding-protein-dependent transport system permease family.</text>
</comment>
<dbReference type="PANTHER" id="PTHR43163:SF3">
    <property type="entry name" value="PEPTIDE ABC TRANSPORTER PERMEASE PROTEIN"/>
    <property type="match status" value="1"/>
</dbReference>
<keyword evidence="6 7" id="KW-0472">Membrane</keyword>
<dbReference type="InterPro" id="IPR035906">
    <property type="entry name" value="MetI-like_sf"/>
</dbReference>
<keyword evidence="3" id="KW-1003">Cell membrane</keyword>
<dbReference type="Pfam" id="PF19300">
    <property type="entry name" value="BPD_transp_1_N"/>
    <property type="match status" value="1"/>
</dbReference>
<evidence type="ECO:0000256" key="3">
    <source>
        <dbReference type="ARBA" id="ARBA00022475"/>
    </source>
</evidence>
<dbReference type="EMBL" id="JABEZU010000004">
    <property type="protein sequence ID" value="NOV98683.1"/>
    <property type="molecule type" value="Genomic_DNA"/>
</dbReference>
<dbReference type="Pfam" id="PF00528">
    <property type="entry name" value="BPD_transp_1"/>
    <property type="match status" value="1"/>
</dbReference>
<evidence type="ECO:0000256" key="6">
    <source>
        <dbReference type="ARBA" id="ARBA00023136"/>
    </source>
</evidence>
<organism evidence="9 10">
    <name type="scientific">Isoptericola halotolerans</name>
    <dbReference type="NCBI Taxonomy" id="300560"/>
    <lineage>
        <taxon>Bacteria</taxon>
        <taxon>Bacillati</taxon>
        <taxon>Actinomycetota</taxon>
        <taxon>Actinomycetes</taxon>
        <taxon>Micrococcales</taxon>
        <taxon>Promicromonosporaceae</taxon>
        <taxon>Isoptericola</taxon>
    </lineage>
</organism>
<accession>A0ABX2AA31</accession>
<feature type="transmembrane region" description="Helical" evidence="7">
    <location>
        <begin position="247"/>
        <end position="269"/>
    </location>
</feature>
<evidence type="ECO:0000256" key="5">
    <source>
        <dbReference type="ARBA" id="ARBA00022989"/>
    </source>
</evidence>
<evidence type="ECO:0000313" key="9">
    <source>
        <dbReference type="EMBL" id="NOV98683.1"/>
    </source>
</evidence>
<evidence type="ECO:0000259" key="8">
    <source>
        <dbReference type="PROSITE" id="PS50928"/>
    </source>
</evidence>
<keyword evidence="4 7" id="KW-0812">Transmembrane</keyword>
<dbReference type="CDD" id="cd06261">
    <property type="entry name" value="TM_PBP2"/>
    <property type="match status" value="1"/>
</dbReference>
<evidence type="ECO:0000313" key="10">
    <source>
        <dbReference type="Proteomes" id="UP000757540"/>
    </source>
</evidence>
<dbReference type="RefSeq" id="WP_171784882.1">
    <property type="nucleotide sequence ID" value="NZ_BAAAML010000003.1"/>
</dbReference>
<dbReference type="InterPro" id="IPR045621">
    <property type="entry name" value="BPD_transp_1_N"/>
</dbReference>
<keyword evidence="10" id="KW-1185">Reference proteome</keyword>
<dbReference type="SUPFAM" id="SSF161098">
    <property type="entry name" value="MetI-like"/>
    <property type="match status" value="1"/>
</dbReference>
<evidence type="ECO:0000256" key="2">
    <source>
        <dbReference type="ARBA" id="ARBA00022448"/>
    </source>
</evidence>
<reference evidence="9 10" key="1">
    <citation type="submission" date="2020-05" db="EMBL/GenBank/DDBJ databases">
        <title>Genomic Encyclopedia of Type Strains, Phase III (KMG-III): the genomes of soil and plant-associated and newly described type strains.</title>
        <authorList>
            <person name="Whitman W."/>
        </authorList>
    </citation>
    <scope>NUCLEOTIDE SEQUENCE [LARGE SCALE GENOMIC DNA]</scope>
    <source>
        <strain evidence="9 10">KCTC 19046</strain>
    </source>
</reference>
<feature type="transmembrane region" description="Helical" evidence="7">
    <location>
        <begin position="289"/>
        <end position="315"/>
    </location>
</feature>
<feature type="transmembrane region" description="Helical" evidence="7">
    <location>
        <begin position="140"/>
        <end position="165"/>
    </location>
</feature>
<keyword evidence="2 7" id="KW-0813">Transport</keyword>
<comment type="subcellular location">
    <subcellularLocation>
        <location evidence="1 7">Cell membrane</location>
        <topology evidence="1 7">Multi-pass membrane protein</topology>
    </subcellularLocation>
</comment>
<feature type="transmembrane region" description="Helical" evidence="7">
    <location>
        <begin position="12"/>
        <end position="32"/>
    </location>
</feature>
<protein>
    <submittedName>
        <fullName evidence="9">Peptide/nickel transport system permease protein</fullName>
    </submittedName>
</protein>
<feature type="domain" description="ABC transmembrane type-1" evidence="8">
    <location>
        <begin position="103"/>
        <end position="306"/>
    </location>
</feature>
<sequence length="321" mass="32975">MTPDLLTGRVGWVLGRLLLAAATLLLLSAVIFTVTDVLPGDAAARLAGPDADPAEVARLRADLGLDRPAPERYLEWLGGALRGDLGVSAISGRPVADVVGERLPNSVVLAGVALLVAAPLGVAAGLLAGMRPGRRADRAVTGLSVVVVAIPEFVMTVLLIVVLATTLGWFPQVSTAPLGGRPWDAPAAMVLPVLSLVPLGFGLSARMMRSTTAGVAATRYVEAARLRGVTGGALAVRHVLPNAVQPVIQVVAVLFGGLIGGSIVVELVFNYPGIGLELQQAVGRQDLVMVQGITLVLAALALASLLLGDLVAGLVDPRERR</sequence>
<dbReference type="PANTHER" id="PTHR43163">
    <property type="entry name" value="DIPEPTIDE TRANSPORT SYSTEM PERMEASE PROTEIN DPPB-RELATED"/>
    <property type="match status" value="1"/>
</dbReference>
<dbReference type="InterPro" id="IPR000515">
    <property type="entry name" value="MetI-like"/>
</dbReference>
<evidence type="ECO:0000256" key="4">
    <source>
        <dbReference type="ARBA" id="ARBA00022692"/>
    </source>
</evidence>
<comment type="caution">
    <text evidence="9">The sequence shown here is derived from an EMBL/GenBank/DDBJ whole genome shotgun (WGS) entry which is preliminary data.</text>
</comment>
<dbReference type="PROSITE" id="PS50928">
    <property type="entry name" value="ABC_TM1"/>
    <property type="match status" value="1"/>
</dbReference>
<gene>
    <name evidence="9" type="ORF">HDG69_003278</name>
</gene>
<keyword evidence="5 7" id="KW-1133">Transmembrane helix</keyword>
<evidence type="ECO:0000256" key="7">
    <source>
        <dbReference type="RuleBase" id="RU363032"/>
    </source>
</evidence>
<feature type="transmembrane region" description="Helical" evidence="7">
    <location>
        <begin position="107"/>
        <end position="128"/>
    </location>
</feature>
<feature type="transmembrane region" description="Helical" evidence="7">
    <location>
        <begin position="185"/>
        <end position="203"/>
    </location>
</feature>